<dbReference type="GO" id="GO:0030313">
    <property type="term" value="C:cell envelope"/>
    <property type="evidence" value="ECO:0007669"/>
    <property type="project" value="UniProtKB-SubCell"/>
</dbReference>
<evidence type="ECO:0000256" key="5">
    <source>
        <dbReference type="SAM" id="SignalP"/>
    </source>
</evidence>
<dbReference type="SUPFAM" id="SSF53850">
    <property type="entry name" value="Periplasmic binding protein-like II"/>
    <property type="match status" value="1"/>
</dbReference>
<dbReference type="Proteomes" id="UP000461880">
    <property type="component" value="Unassembled WGS sequence"/>
</dbReference>
<organism evidence="7 8">
    <name type="scientific">Stecheria intestinalis</name>
    <dbReference type="NCBI Taxonomy" id="2606630"/>
    <lineage>
        <taxon>Bacteria</taxon>
        <taxon>Bacillati</taxon>
        <taxon>Bacillota</taxon>
        <taxon>Erysipelotrichia</taxon>
        <taxon>Erysipelotrichales</taxon>
        <taxon>Erysipelotrichaceae</taxon>
        <taxon>Stecheria</taxon>
    </lineage>
</organism>
<proteinExistence type="inferred from homology"/>
<evidence type="ECO:0000313" key="8">
    <source>
        <dbReference type="Proteomes" id="UP000461880"/>
    </source>
</evidence>
<comment type="caution">
    <text evidence="7">The sequence shown here is derived from an EMBL/GenBank/DDBJ whole genome shotgun (WGS) entry which is preliminary data.</text>
</comment>
<comment type="subcellular location">
    <subcellularLocation>
        <location evidence="1">Cell envelope</location>
    </subcellularLocation>
</comment>
<accession>A0A7X2TGM8</accession>
<keyword evidence="4 5" id="KW-0732">Signal</keyword>
<gene>
    <name evidence="7" type="ORF">FYJ51_10860</name>
</gene>
<evidence type="ECO:0000256" key="2">
    <source>
        <dbReference type="ARBA" id="ARBA00005695"/>
    </source>
</evidence>
<dbReference type="GO" id="GO:1904680">
    <property type="term" value="F:peptide transmembrane transporter activity"/>
    <property type="evidence" value="ECO:0007669"/>
    <property type="project" value="TreeGrafter"/>
</dbReference>
<keyword evidence="8" id="KW-1185">Reference proteome</keyword>
<dbReference type="AlphaFoldDB" id="A0A7X2TGM8"/>
<dbReference type="PIRSF" id="PIRSF002741">
    <property type="entry name" value="MppA"/>
    <property type="match status" value="1"/>
</dbReference>
<feature type="domain" description="Solute-binding protein family 5" evidence="6">
    <location>
        <begin position="89"/>
        <end position="482"/>
    </location>
</feature>
<feature type="signal peptide" evidence="5">
    <location>
        <begin position="1"/>
        <end position="17"/>
    </location>
</feature>
<dbReference type="Pfam" id="PF00496">
    <property type="entry name" value="SBP_bac_5"/>
    <property type="match status" value="1"/>
</dbReference>
<reference evidence="7 8" key="1">
    <citation type="submission" date="2019-08" db="EMBL/GenBank/DDBJ databases">
        <title>In-depth cultivation of the pig gut microbiome towards novel bacterial diversity and tailored functional studies.</title>
        <authorList>
            <person name="Wylensek D."/>
            <person name="Hitch T.C.A."/>
            <person name="Clavel T."/>
        </authorList>
    </citation>
    <scope>NUCLEOTIDE SEQUENCE [LARGE SCALE GENOMIC DNA]</scope>
    <source>
        <strain evidence="7 8">Oil+RF-744-GAM-WT-6</strain>
    </source>
</reference>
<dbReference type="Gene3D" id="3.90.76.10">
    <property type="entry name" value="Dipeptide-binding Protein, Domain 1"/>
    <property type="match status" value="1"/>
</dbReference>
<evidence type="ECO:0000313" key="7">
    <source>
        <dbReference type="EMBL" id="MSS59390.1"/>
    </source>
</evidence>
<dbReference type="InterPro" id="IPR030678">
    <property type="entry name" value="Peptide/Ni-bd"/>
</dbReference>
<protein>
    <recommendedName>
        <fullName evidence="6">Solute-binding protein family 5 domain-containing protein</fullName>
    </recommendedName>
</protein>
<dbReference type="GO" id="GO:0043190">
    <property type="term" value="C:ATP-binding cassette (ABC) transporter complex"/>
    <property type="evidence" value="ECO:0007669"/>
    <property type="project" value="InterPro"/>
</dbReference>
<dbReference type="PANTHER" id="PTHR30290:SF10">
    <property type="entry name" value="PERIPLASMIC OLIGOPEPTIDE-BINDING PROTEIN-RELATED"/>
    <property type="match status" value="1"/>
</dbReference>
<evidence type="ECO:0000256" key="4">
    <source>
        <dbReference type="ARBA" id="ARBA00022729"/>
    </source>
</evidence>
<dbReference type="Gene3D" id="3.40.190.10">
    <property type="entry name" value="Periplasmic binding protein-like II"/>
    <property type="match status" value="1"/>
</dbReference>
<keyword evidence="3" id="KW-0813">Transport</keyword>
<name>A0A7X2TGM8_9FIRM</name>
<sequence>MRKKRIAAVLAFCTVLAGCGTYTQEGGESSAAASSSASEGAGSSEIDEFTFIATEPTSLNMVTSQTDLDNFAFYLTQEMLFRPYQGVYQNEVCDSYEVSDDHLTYTYHLKETNWPDGTPITASDFAYYLLAQLDPANGSGNASDLIERYGFVNAAAFNNGECTADDVGIKALDDLTLQLTLESPKAEFEGNNIKVYPLSKSFFESQGQAYGGTLENYESSGPYLLTDWTIGSSLTYEKNENWLCSDEQFPAKKVIQISSSDSNTSVAMFENNEAQAMYKVDINYVDELKDYLIYTSGSALRCVQLNTTGQGDAAKAALLSSKNFRLALSYALNRTAINQAVDKSVNPTSSFFNPPVPGNQEDSLFCEDYPMKNEVPVDGDAEQAVKYLNAALEELGYSSVDDLPTLTYLTFDNDNYRTMAETITDQWGQVLGLKNIEINLQPVPNAIQLMCTLQYDIYYTSLGTGSSPFDFLAYWITDGSANNPAGAGNIFSNEEYDSLVREGSQEFDRTKRMELYAQAAQIMTDELPLIPVNTVGSYYAVSHEYSNFILSNIDDAIEINYLKKN</sequence>
<dbReference type="PANTHER" id="PTHR30290">
    <property type="entry name" value="PERIPLASMIC BINDING COMPONENT OF ABC TRANSPORTER"/>
    <property type="match status" value="1"/>
</dbReference>
<feature type="chain" id="PRO_5038819578" description="Solute-binding protein family 5 domain-containing protein" evidence="5">
    <location>
        <begin position="18"/>
        <end position="565"/>
    </location>
</feature>
<dbReference type="InterPro" id="IPR000914">
    <property type="entry name" value="SBP_5_dom"/>
</dbReference>
<evidence type="ECO:0000259" key="6">
    <source>
        <dbReference type="Pfam" id="PF00496"/>
    </source>
</evidence>
<dbReference type="GO" id="GO:0042597">
    <property type="term" value="C:periplasmic space"/>
    <property type="evidence" value="ECO:0007669"/>
    <property type="project" value="UniProtKB-ARBA"/>
</dbReference>
<dbReference type="InterPro" id="IPR039424">
    <property type="entry name" value="SBP_5"/>
</dbReference>
<dbReference type="Gene3D" id="3.10.105.10">
    <property type="entry name" value="Dipeptide-binding Protein, Domain 3"/>
    <property type="match status" value="1"/>
</dbReference>
<dbReference type="EMBL" id="VUMN01000030">
    <property type="protein sequence ID" value="MSS59390.1"/>
    <property type="molecule type" value="Genomic_DNA"/>
</dbReference>
<dbReference type="PROSITE" id="PS51257">
    <property type="entry name" value="PROKAR_LIPOPROTEIN"/>
    <property type="match status" value="1"/>
</dbReference>
<dbReference type="GO" id="GO:0015833">
    <property type="term" value="P:peptide transport"/>
    <property type="evidence" value="ECO:0007669"/>
    <property type="project" value="TreeGrafter"/>
</dbReference>
<evidence type="ECO:0000256" key="1">
    <source>
        <dbReference type="ARBA" id="ARBA00004196"/>
    </source>
</evidence>
<evidence type="ECO:0000256" key="3">
    <source>
        <dbReference type="ARBA" id="ARBA00022448"/>
    </source>
</evidence>
<dbReference type="RefSeq" id="WP_154505610.1">
    <property type="nucleotide sequence ID" value="NZ_VUMN01000030.1"/>
</dbReference>
<comment type="similarity">
    <text evidence="2">Belongs to the bacterial solute-binding protein 5 family.</text>
</comment>